<reference evidence="11" key="1">
    <citation type="journal article" date="2014" name="Int. J. Syst. Evol. Microbiol.">
        <title>Complete genome sequence of Corynebacterium casei LMG S-19264T (=DSM 44701T), isolated from a smear-ripened cheese.</title>
        <authorList>
            <consortium name="US DOE Joint Genome Institute (JGI-PGF)"/>
            <person name="Walter F."/>
            <person name="Albersmeier A."/>
            <person name="Kalinowski J."/>
            <person name="Ruckert C."/>
        </authorList>
    </citation>
    <scope>NUCLEOTIDE SEQUENCE</scope>
    <source>
        <strain evidence="11">VKM Ac-1020</strain>
    </source>
</reference>
<evidence type="ECO:0000256" key="7">
    <source>
        <dbReference type="ARBA" id="ARBA00035120"/>
    </source>
</evidence>
<dbReference type="InterPro" id="IPR003691">
    <property type="entry name" value="FluC"/>
</dbReference>
<comment type="caution">
    <text evidence="11">The sequence shown here is derived from an EMBL/GenBank/DDBJ whole genome shotgun (WGS) entry which is preliminary data.</text>
</comment>
<keyword evidence="10" id="KW-0479">Metal-binding</keyword>
<dbReference type="EMBL" id="BSEJ01000008">
    <property type="protein sequence ID" value="GLJ61785.1"/>
    <property type="molecule type" value="Genomic_DNA"/>
</dbReference>
<protein>
    <recommendedName>
        <fullName evidence="10">Fluoride-specific ion channel FluC</fullName>
    </recommendedName>
</protein>
<dbReference type="RefSeq" id="WP_271173494.1">
    <property type="nucleotide sequence ID" value="NZ_BSEJ01000008.1"/>
</dbReference>
<dbReference type="GO" id="GO:0140114">
    <property type="term" value="P:cellular detoxification of fluoride"/>
    <property type="evidence" value="ECO:0007669"/>
    <property type="project" value="UniProtKB-UniRule"/>
</dbReference>
<keyword evidence="3 10" id="KW-0812">Transmembrane</keyword>
<reference evidence="11" key="2">
    <citation type="submission" date="2023-01" db="EMBL/GenBank/DDBJ databases">
        <authorList>
            <person name="Sun Q."/>
            <person name="Evtushenko L."/>
        </authorList>
    </citation>
    <scope>NUCLEOTIDE SEQUENCE</scope>
    <source>
        <strain evidence="11">VKM Ac-1020</strain>
    </source>
</reference>
<feature type="transmembrane region" description="Helical" evidence="10">
    <location>
        <begin position="97"/>
        <end position="121"/>
    </location>
</feature>
<dbReference type="GO" id="GO:0005886">
    <property type="term" value="C:plasma membrane"/>
    <property type="evidence" value="ECO:0007669"/>
    <property type="project" value="UniProtKB-SubCell"/>
</dbReference>
<comment type="catalytic activity">
    <reaction evidence="8">
        <text>fluoride(in) = fluoride(out)</text>
        <dbReference type="Rhea" id="RHEA:76159"/>
        <dbReference type="ChEBI" id="CHEBI:17051"/>
    </reaction>
    <physiologicalReaction direction="left-to-right" evidence="8">
        <dbReference type="Rhea" id="RHEA:76160"/>
    </physiologicalReaction>
</comment>
<organism evidence="11 12">
    <name type="scientific">Microbacterium barkeri</name>
    <dbReference type="NCBI Taxonomy" id="33917"/>
    <lineage>
        <taxon>Bacteria</taxon>
        <taxon>Bacillati</taxon>
        <taxon>Actinomycetota</taxon>
        <taxon>Actinomycetes</taxon>
        <taxon>Micrococcales</taxon>
        <taxon>Microbacteriaceae</taxon>
        <taxon>Microbacterium</taxon>
    </lineage>
</organism>
<keyword evidence="10" id="KW-0813">Transport</keyword>
<keyword evidence="10" id="KW-0915">Sodium</keyword>
<evidence type="ECO:0000313" key="12">
    <source>
        <dbReference type="Proteomes" id="UP001142462"/>
    </source>
</evidence>
<evidence type="ECO:0000256" key="8">
    <source>
        <dbReference type="ARBA" id="ARBA00035585"/>
    </source>
</evidence>
<evidence type="ECO:0000256" key="10">
    <source>
        <dbReference type="HAMAP-Rule" id="MF_00454"/>
    </source>
</evidence>
<keyword evidence="4 10" id="KW-1133">Transmembrane helix</keyword>
<evidence type="ECO:0000256" key="5">
    <source>
        <dbReference type="ARBA" id="ARBA00023136"/>
    </source>
</evidence>
<feature type="binding site" evidence="10">
    <location>
        <position position="79"/>
    </location>
    <ligand>
        <name>Na(+)</name>
        <dbReference type="ChEBI" id="CHEBI:29101"/>
        <note>structural</note>
    </ligand>
</feature>
<evidence type="ECO:0000313" key="11">
    <source>
        <dbReference type="EMBL" id="GLJ61785.1"/>
    </source>
</evidence>
<feature type="binding site" evidence="10">
    <location>
        <position position="76"/>
    </location>
    <ligand>
        <name>Na(+)</name>
        <dbReference type="ChEBI" id="CHEBI:29101"/>
        <note>structural</note>
    </ligand>
</feature>
<gene>
    <name evidence="10" type="primary">fluC</name>
    <name evidence="10" type="synonym">crcB</name>
    <name evidence="11" type="ORF">GCM10017576_19150</name>
</gene>
<keyword evidence="6 10" id="KW-0407">Ion channel</keyword>
<dbReference type="AlphaFoldDB" id="A0A9W6H3D5"/>
<comment type="function">
    <text evidence="9 10">Fluoride-specific ion channel. Important for reducing fluoride concentration in the cell, thus reducing its toxicity.</text>
</comment>
<comment type="subcellular location">
    <subcellularLocation>
        <location evidence="1 10">Cell membrane</location>
        <topology evidence="1 10">Multi-pass membrane protein</topology>
    </subcellularLocation>
</comment>
<keyword evidence="5 10" id="KW-0472">Membrane</keyword>
<dbReference type="Pfam" id="PF02537">
    <property type="entry name" value="CRCB"/>
    <property type="match status" value="1"/>
</dbReference>
<proteinExistence type="inferred from homology"/>
<comment type="similarity">
    <text evidence="7 10">Belongs to the fluoride channel Fluc/FEX (TC 1.A.43) family.</text>
</comment>
<evidence type="ECO:0000256" key="4">
    <source>
        <dbReference type="ARBA" id="ARBA00022989"/>
    </source>
</evidence>
<evidence type="ECO:0000256" key="6">
    <source>
        <dbReference type="ARBA" id="ARBA00023303"/>
    </source>
</evidence>
<dbReference type="GO" id="GO:0062054">
    <property type="term" value="F:fluoride channel activity"/>
    <property type="evidence" value="ECO:0007669"/>
    <property type="project" value="UniProtKB-UniRule"/>
</dbReference>
<evidence type="ECO:0000256" key="3">
    <source>
        <dbReference type="ARBA" id="ARBA00022692"/>
    </source>
</evidence>
<keyword evidence="2 10" id="KW-1003">Cell membrane</keyword>
<keyword evidence="12" id="KW-1185">Reference proteome</keyword>
<evidence type="ECO:0000256" key="2">
    <source>
        <dbReference type="ARBA" id="ARBA00022475"/>
    </source>
</evidence>
<evidence type="ECO:0000256" key="1">
    <source>
        <dbReference type="ARBA" id="ARBA00004651"/>
    </source>
</evidence>
<accession>A0A9W6H3D5</accession>
<dbReference type="Proteomes" id="UP001142462">
    <property type="component" value="Unassembled WGS sequence"/>
</dbReference>
<dbReference type="GO" id="GO:0046872">
    <property type="term" value="F:metal ion binding"/>
    <property type="evidence" value="ECO:0007669"/>
    <property type="project" value="UniProtKB-KW"/>
</dbReference>
<feature type="transmembrane region" description="Helical" evidence="10">
    <location>
        <begin position="39"/>
        <end position="61"/>
    </location>
</feature>
<comment type="activity regulation">
    <text evidence="10">Na(+) is not transported, but it plays an essential structural role and its presence is essential for fluoride channel function.</text>
</comment>
<keyword evidence="10" id="KW-0406">Ion transport</keyword>
<evidence type="ECO:0000256" key="9">
    <source>
        <dbReference type="ARBA" id="ARBA00049940"/>
    </source>
</evidence>
<feature type="transmembrane region" description="Helical" evidence="10">
    <location>
        <begin position="68"/>
        <end position="91"/>
    </location>
</feature>
<dbReference type="HAMAP" id="MF_00454">
    <property type="entry name" value="FluC"/>
    <property type="match status" value="1"/>
</dbReference>
<sequence length="131" mass="12986">MTRAPIRWELLPLVCAGGAIGVAARHVLTALVPDSSVVWMTAVINVVGSLLLGFVAGVCGARHARWRGFLGTGVLGGFTTYSAFAVQVAGATGGPQIALVLAGSALLVILAVGAAVAGLVVGARVAREAAA</sequence>
<name>A0A9W6H3D5_9MICO</name>